<dbReference type="InterPro" id="IPR016181">
    <property type="entry name" value="Acyl_CoA_acyltransferase"/>
</dbReference>
<evidence type="ECO:0000313" key="6">
    <source>
        <dbReference type="Proteomes" id="UP000231912"/>
    </source>
</evidence>
<dbReference type="SUPFAM" id="SSF53633">
    <property type="entry name" value="Carbamate kinase-like"/>
    <property type="match status" value="1"/>
</dbReference>
<dbReference type="AlphaFoldDB" id="A0A2M9Z6Y3"/>
<organism evidence="5 6">
    <name type="scientific">Leptospira wolffii</name>
    <dbReference type="NCBI Taxonomy" id="409998"/>
    <lineage>
        <taxon>Bacteria</taxon>
        <taxon>Pseudomonadati</taxon>
        <taxon>Spirochaetota</taxon>
        <taxon>Spirochaetia</taxon>
        <taxon>Leptospirales</taxon>
        <taxon>Leptospiraceae</taxon>
        <taxon>Leptospira</taxon>
    </lineage>
</organism>
<feature type="domain" description="N-acetyltransferase" evidence="4">
    <location>
        <begin position="241"/>
        <end position="386"/>
    </location>
</feature>
<dbReference type="Gene3D" id="3.40.1160.10">
    <property type="entry name" value="Acetylglutamate kinase-like"/>
    <property type="match status" value="1"/>
</dbReference>
<dbReference type="GO" id="GO:0140085">
    <property type="term" value="F:L-amino-acid N-acetyltransferase activity"/>
    <property type="evidence" value="ECO:0007669"/>
    <property type="project" value="UniProtKB-ARBA"/>
</dbReference>
<dbReference type="RefSeq" id="WP_100760254.1">
    <property type="nucleotide sequence ID" value="NZ_NPDT01000011.1"/>
</dbReference>
<name>A0A2M9Z6Y3_9LEPT</name>
<evidence type="ECO:0000259" key="4">
    <source>
        <dbReference type="PROSITE" id="PS51731"/>
    </source>
</evidence>
<keyword evidence="2" id="KW-0808">Transferase</keyword>
<proteinExistence type="predicted"/>
<dbReference type="GO" id="GO:0003991">
    <property type="term" value="F:acetylglutamate kinase activity"/>
    <property type="evidence" value="ECO:0007669"/>
    <property type="project" value="InterPro"/>
</dbReference>
<dbReference type="EMBL" id="NPDT01000011">
    <property type="protein sequence ID" value="PJZ64193.1"/>
    <property type="molecule type" value="Genomic_DNA"/>
</dbReference>
<protein>
    <submittedName>
        <fullName evidence="5">Acetylglutamate kinase</fullName>
    </submittedName>
</protein>
<sequence length="394" mass="44888">MNPQEILLKLLEVTENSKDSVQFLKLFRSLEPEKFAIIHAGSETLTESAEAFLYNLKLLQRLQLFPVVVLEKDGVSYANLFYRSPTSKVSLDSVKDSLEEGGTLPGSRNLPAKWFRNPSQAMDSVLSSLKENKIPVFVTDQSGSEIYPYLANLCKELKTKKLILLNGKGGLYSKENKKISILDFESPEILEEEDEKLFQECKGIFKTIEDPNLQIAITSAPGLLKELFTIKGSGTLVRKKNRIEYHSDFQGIDKNRLNDLIEDSFRRDLKEGFWNQKFSGIVLESEYKGCALLQDTPWGTFLSKFAVNEIARGEGVGRDIWDEMLAKAPKLFWRARAENTISKWYAKECSGLQKEGIWIYFWIGLKDSEIPLVCDFLRNLPVDLESKKEIETVS</sequence>
<keyword evidence="5" id="KW-0418">Kinase</keyword>
<evidence type="ECO:0000313" key="5">
    <source>
        <dbReference type="EMBL" id="PJZ64193.1"/>
    </source>
</evidence>
<dbReference type="PIRSF" id="PIRSF036441">
    <property type="entry name" value="NAGK_DUF619"/>
    <property type="match status" value="1"/>
</dbReference>
<reference evidence="5 6" key="1">
    <citation type="submission" date="2017-07" db="EMBL/GenBank/DDBJ databases">
        <title>Leptospira spp. isolated from tropical soils.</title>
        <authorList>
            <person name="Thibeaux R."/>
            <person name="Iraola G."/>
            <person name="Ferres I."/>
            <person name="Bierque E."/>
            <person name="Girault D."/>
            <person name="Soupe-Gilbert M.-E."/>
            <person name="Picardeau M."/>
            <person name="Goarant C."/>
        </authorList>
    </citation>
    <scope>NUCLEOTIDE SEQUENCE [LARGE SCALE GENOMIC DNA]</scope>
    <source>
        <strain evidence="5 6">FH2-C-A2</strain>
    </source>
</reference>
<dbReference type="InterPro" id="IPR000182">
    <property type="entry name" value="GNAT_dom"/>
</dbReference>
<dbReference type="InterPro" id="IPR036393">
    <property type="entry name" value="AceGlu_kinase-like_sf"/>
</dbReference>
<dbReference type="PROSITE" id="PS51731">
    <property type="entry name" value="GNAT_NAGS"/>
    <property type="match status" value="1"/>
</dbReference>
<comment type="caution">
    <text evidence="5">The sequence shown here is derived from an EMBL/GenBank/DDBJ whole genome shotgun (WGS) entry which is preliminary data.</text>
</comment>
<dbReference type="Gene3D" id="3.40.630.30">
    <property type="match status" value="1"/>
</dbReference>
<dbReference type="GO" id="GO:0005737">
    <property type="term" value="C:cytoplasm"/>
    <property type="evidence" value="ECO:0007669"/>
    <property type="project" value="InterPro"/>
</dbReference>
<dbReference type="SUPFAM" id="SSF55729">
    <property type="entry name" value="Acyl-CoA N-acyltransferases (Nat)"/>
    <property type="match status" value="1"/>
</dbReference>
<dbReference type="Proteomes" id="UP000231912">
    <property type="component" value="Unassembled WGS sequence"/>
</dbReference>
<dbReference type="PANTHER" id="PTHR23342:SF0">
    <property type="entry name" value="N-ACETYLGLUTAMATE SYNTHASE, MITOCHONDRIAL"/>
    <property type="match status" value="1"/>
</dbReference>
<dbReference type="Pfam" id="PF04768">
    <property type="entry name" value="NAT"/>
    <property type="match status" value="1"/>
</dbReference>
<dbReference type="InterPro" id="IPR006855">
    <property type="entry name" value="Vertebrate-like_GNAT_dom"/>
</dbReference>
<evidence type="ECO:0000259" key="3">
    <source>
        <dbReference type="PROSITE" id="PS51186"/>
    </source>
</evidence>
<dbReference type="InterPro" id="IPR011242">
    <property type="entry name" value="ArgB_GNAT"/>
</dbReference>
<dbReference type="UniPathway" id="UPA00068"/>
<evidence type="ECO:0000256" key="1">
    <source>
        <dbReference type="ARBA" id="ARBA00004828"/>
    </source>
</evidence>
<dbReference type="PANTHER" id="PTHR23342">
    <property type="entry name" value="N-ACETYLGLUTAMATE SYNTHASE"/>
    <property type="match status" value="1"/>
</dbReference>
<dbReference type="PROSITE" id="PS51186">
    <property type="entry name" value="GNAT"/>
    <property type="match status" value="1"/>
</dbReference>
<gene>
    <name evidence="5" type="ORF">CH371_18915</name>
</gene>
<dbReference type="GO" id="GO:0006526">
    <property type="term" value="P:L-arginine biosynthetic process"/>
    <property type="evidence" value="ECO:0007669"/>
    <property type="project" value="UniProtKB-UniPathway"/>
</dbReference>
<evidence type="ECO:0000256" key="2">
    <source>
        <dbReference type="ARBA" id="ARBA00022679"/>
    </source>
</evidence>
<accession>A0A2M9Z6Y3</accession>
<feature type="domain" description="N-acetyltransferase" evidence="3">
    <location>
        <begin position="235"/>
        <end position="377"/>
    </location>
</feature>
<comment type="pathway">
    <text evidence="1">Amino-acid biosynthesis; L-arginine biosynthesis; N(2)-acetyl-L-ornithine from L-glutamate: step 2/4.</text>
</comment>